<feature type="compositionally biased region" description="Basic and acidic residues" evidence="1">
    <location>
        <begin position="95"/>
        <end position="114"/>
    </location>
</feature>
<feature type="region of interest" description="Disordered" evidence="1">
    <location>
        <begin position="534"/>
        <end position="598"/>
    </location>
</feature>
<feature type="region of interest" description="Disordered" evidence="1">
    <location>
        <begin position="739"/>
        <end position="797"/>
    </location>
</feature>
<feature type="region of interest" description="Disordered" evidence="1">
    <location>
        <begin position="1071"/>
        <end position="1096"/>
    </location>
</feature>
<feature type="compositionally biased region" description="Basic residues" evidence="1">
    <location>
        <begin position="277"/>
        <end position="288"/>
    </location>
</feature>
<keyword evidence="3" id="KW-1185">Reference proteome</keyword>
<protein>
    <submittedName>
        <fullName evidence="2">Uncharacterized protein</fullName>
    </submittedName>
</protein>
<feature type="compositionally biased region" description="Low complexity" evidence="1">
    <location>
        <begin position="1072"/>
        <end position="1082"/>
    </location>
</feature>
<evidence type="ECO:0000313" key="3">
    <source>
        <dbReference type="Proteomes" id="UP000266841"/>
    </source>
</evidence>
<name>K0R1H6_THAOC</name>
<evidence type="ECO:0000256" key="1">
    <source>
        <dbReference type="SAM" id="MobiDB-lite"/>
    </source>
</evidence>
<proteinExistence type="predicted"/>
<feature type="compositionally biased region" description="Polar residues" evidence="1">
    <location>
        <begin position="762"/>
        <end position="779"/>
    </location>
</feature>
<feature type="compositionally biased region" description="Basic residues" evidence="1">
    <location>
        <begin position="379"/>
        <end position="395"/>
    </location>
</feature>
<feature type="region of interest" description="Disordered" evidence="1">
    <location>
        <begin position="52"/>
        <end position="145"/>
    </location>
</feature>
<dbReference type="EMBL" id="AGNL01048249">
    <property type="protein sequence ID" value="EJK45775.1"/>
    <property type="molecule type" value="Genomic_DNA"/>
</dbReference>
<feature type="compositionally biased region" description="Basic and acidic residues" evidence="1">
    <location>
        <begin position="576"/>
        <end position="585"/>
    </location>
</feature>
<feature type="region of interest" description="Disordered" evidence="1">
    <location>
        <begin position="976"/>
        <end position="996"/>
    </location>
</feature>
<dbReference type="Proteomes" id="UP000266841">
    <property type="component" value="Unassembled WGS sequence"/>
</dbReference>
<feature type="compositionally biased region" description="Polar residues" evidence="1">
    <location>
        <begin position="82"/>
        <end position="94"/>
    </location>
</feature>
<feature type="compositionally biased region" description="Basic and acidic residues" evidence="1">
    <location>
        <begin position="976"/>
        <end position="993"/>
    </location>
</feature>
<feature type="compositionally biased region" description="Basic and acidic residues" evidence="1">
    <location>
        <begin position="183"/>
        <end position="203"/>
    </location>
</feature>
<reference evidence="2 3" key="1">
    <citation type="journal article" date="2012" name="Genome Biol.">
        <title>Genome and low-iron response of an oceanic diatom adapted to chronic iron limitation.</title>
        <authorList>
            <person name="Lommer M."/>
            <person name="Specht M."/>
            <person name="Roy A.S."/>
            <person name="Kraemer L."/>
            <person name="Andreson R."/>
            <person name="Gutowska M.A."/>
            <person name="Wolf J."/>
            <person name="Bergner S.V."/>
            <person name="Schilhabel M.B."/>
            <person name="Klostermeier U.C."/>
            <person name="Beiko R.G."/>
            <person name="Rosenstiel P."/>
            <person name="Hippler M."/>
            <person name="Laroche J."/>
        </authorList>
    </citation>
    <scope>NUCLEOTIDE SEQUENCE [LARGE SCALE GENOMIC DNA]</scope>
    <source>
        <strain evidence="2 3">CCMP1005</strain>
    </source>
</reference>
<feature type="compositionally biased region" description="Basic and acidic residues" evidence="1">
    <location>
        <begin position="323"/>
        <end position="351"/>
    </location>
</feature>
<feature type="region of interest" description="Disordered" evidence="1">
    <location>
        <begin position="449"/>
        <end position="488"/>
    </location>
</feature>
<feature type="region of interest" description="Disordered" evidence="1">
    <location>
        <begin position="183"/>
        <end position="207"/>
    </location>
</feature>
<evidence type="ECO:0000313" key="2">
    <source>
        <dbReference type="EMBL" id="EJK45775.1"/>
    </source>
</evidence>
<feature type="region of interest" description="Disordered" evidence="1">
    <location>
        <begin position="1"/>
        <end position="35"/>
    </location>
</feature>
<organism evidence="2 3">
    <name type="scientific">Thalassiosira oceanica</name>
    <name type="common">Marine diatom</name>
    <dbReference type="NCBI Taxonomy" id="159749"/>
    <lineage>
        <taxon>Eukaryota</taxon>
        <taxon>Sar</taxon>
        <taxon>Stramenopiles</taxon>
        <taxon>Ochrophyta</taxon>
        <taxon>Bacillariophyta</taxon>
        <taxon>Coscinodiscophyceae</taxon>
        <taxon>Thalassiosirophycidae</taxon>
        <taxon>Thalassiosirales</taxon>
        <taxon>Thalassiosiraceae</taxon>
        <taxon>Thalassiosira</taxon>
    </lineage>
</organism>
<feature type="region of interest" description="Disordered" evidence="1">
    <location>
        <begin position="244"/>
        <end position="357"/>
    </location>
</feature>
<comment type="caution">
    <text evidence="2">The sequence shown here is derived from an EMBL/GenBank/DDBJ whole genome shotgun (WGS) entry which is preliminary data.</text>
</comment>
<accession>K0R1H6</accession>
<feature type="compositionally biased region" description="Polar residues" evidence="1">
    <location>
        <begin position="402"/>
        <end position="413"/>
    </location>
</feature>
<gene>
    <name evidence="2" type="ORF">THAOC_35593</name>
</gene>
<feature type="region of interest" description="Disordered" evidence="1">
    <location>
        <begin position="373"/>
        <end position="430"/>
    </location>
</feature>
<sequence length="1301" mass="143016">MPTTAQRDRGNKSAPREVRIPSQERKKEPLRPRKEVTMAWGDNLARFLASHSLSLSDDDSYQTEGTYKSILKRGKKKKQSDNRVSWSNTNTFETYDSRGEVSERDHDSRLERNDGLTGDTFESYDTRGEVSESDYNSNEDERDGGLIDDFNLIYNGDTEVTYEDSTVGGLTHRGADESTLDERYVTSHEESTRERYGTSHEESTSEQYETLTYDDGTWDGSLLESKTFTFDEDEVVVSIGSELGGHSAVSSNTIESPEESIEQNCVEEKKMSTNPKAKPKPSKQKKTTSAKPASEVPPAPLKRPGTPIYLAACESSGSENTDVMDRYGFGEEDNRTLQKPHQNEPKHEEAHQPVVSSKPLGIMSAIPSKKNVTVPVKVQLKKQAKKKEKKKKNKSGQRVVANHSSTDNPQSAPFTVIQPNVKKAKEEAPKVKKSNLGFTGIFRSFASKGVKKSKNATVDENERSKTHGVASPPPRLSSAKEEALRPNHPVKRRVWKSTSHRLTRGIVQHEKMSTSDEVISAMTELETPATITTRVQPPMYPPKKSAPKSMSVRSTSSLKKSDTSEALLRGMPKTLARREGEKSNHSDAVSSPRTEVPGSQVVAAAMPTPAPLQRAGSQQPETLASEVMESRDRIMQSRSVAISPSKEALENMSLNGLRDWIDRRVASDDESITSLTKKEHEYEGRLNIQKQADEKAGHIGLILPFLDNVKWPSSFHDGDGESIVIKSFAPSFQEESGSATREGVTFGAHSEDSVVKKAGRVDSTSRLPKSPSTDDQSMSRVHGEEDVPMTTTTTEKKKASNFAGILRGLAHRRVKRSAARNQADGVQNQVSTNSLVGVSSGVLSKIAVSSPRAEVPGSQVLAAAMPTPAPLQRAGSQQSETLASEVMESRDRIMQSRSVAISPSKEALENMSLNGLRDWIDRRVASDDESITSLTKKEHEYEGRLNIQKQADEKAGHIGLILPFLDNVKWPSSFHDDRPMAKKRKSEPSRDDVSPQNVFNRHIEDVNSIIQQTGNSVNAMIPPVPTNTSFDKQEVSEAKHVVKIEDFDVVAVNGGNLIAMESSESGVEVINDSHYSSSSSSEGSEDEGQCDGGKGGSNRAAGAVKGFFRWLGKKLPDPVDESNVALQSASLTSNVQDIPSSQDTHDKTTSFSEVLHEDLLSLGSCTTTSDILEDLRSVEETARIIYKSLVMKDGDPPDLISVFSKQQPMEEATGRHVEARDVETRDVEIDSSSVEPSQKNFGLLDKIKRFSLPWSIGPHTREQSNCKDSKKHCITEGPKLAEVALQTHYKGVLGLSGHLTD</sequence>